<comment type="caution">
    <text evidence="7">The sequence shown here is derived from an EMBL/GenBank/DDBJ whole genome shotgun (WGS) entry which is preliminary data.</text>
</comment>
<proteinExistence type="predicted"/>
<protein>
    <submittedName>
        <fullName evidence="7">Membrane protein</fullName>
    </submittedName>
</protein>
<dbReference type="Gene3D" id="3.40.1710.10">
    <property type="entry name" value="abc type-2 transporter like domain"/>
    <property type="match status" value="1"/>
</dbReference>
<dbReference type="NCBIfam" id="TIGR03062">
    <property type="entry name" value="pip_yhgE_Cterm"/>
    <property type="match status" value="1"/>
</dbReference>
<dbReference type="EMBL" id="FOZN01000003">
    <property type="protein sequence ID" value="SFS14447.1"/>
    <property type="molecule type" value="Genomic_DNA"/>
</dbReference>
<dbReference type="AlphaFoldDB" id="A0AA94KZV8"/>
<feature type="transmembrane region" description="Helical" evidence="5">
    <location>
        <begin position="538"/>
        <end position="559"/>
    </location>
</feature>
<organism evidence="7 8">
    <name type="scientific">Agrococcus baldri</name>
    <dbReference type="NCBI Taxonomy" id="153730"/>
    <lineage>
        <taxon>Bacteria</taxon>
        <taxon>Bacillati</taxon>
        <taxon>Actinomycetota</taxon>
        <taxon>Actinomycetes</taxon>
        <taxon>Micrococcales</taxon>
        <taxon>Microbacteriaceae</taxon>
        <taxon>Agrococcus</taxon>
    </lineage>
</organism>
<keyword evidence="4 5" id="KW-0472">Membrane</keyword>
<dbReference type="NCBIfam" id="TIGR03057">
    <property type="entry name" value="xxxLxxG_by_4"/>
    <property type="match status" value="4"/>
</dbReference>
<keyword evidence="3 5" id="KW-1133">Transmembrane helix</keyword>
<feature type="transmembrane region" description="Helical" evidence="5">
    <location>
        <begin position="607"/>
        <end position="630"/>
    </location>
</feature>
<dbReference type="RefSeq" id="WP_092918161.1">
    <property type="nucleotide sequence ID" value="NZ_FOZN01000003.1"/>
</dbReference>
<gene>
    <name evidence="7" type="ORF">SAMN04487783_1845</name>
</gene>
<evidence type="ECO:0000256" key="3">
    <source>
        <dbReference type="ARBA" id="ARBA00022989"/>
    </source>
</evidence>
<keyword evidence="6" id="KW-0732">Signal</keyword>
<evidence type="ECO:0000256" key="5">
    <source>
        <dbReference type="SAM" id="Phobius"/>
    </source>
</evidence>
<evidence type="ECO:0000256" key="2">
    <source>
        <dbReference type="ARBA" id="ARBA00022692"/>
    </source>
</evidence>
<accession>A0AA94KZV8</accession>
<dbReference type="InterPro" id="IPR017501">
    <property type="entry name" value="Phage_infect_YhgE_C"/>
</dbReference>
<dbReference type="InterPro" id="IPR023908">
    <property type="entry name" value="xxxLxxG_rpt"/>
</dbReference>
<reference evidence="7 8" key="1">
    <citation type="submission" date="2016-10" db="EMBL/GenBank/DDBJ databases">
        <authorList>
            <person name="Varghese N."/>
            <person name="Submissions S."/>
        </authorList>
    </citation>
    <scope>NUCLEOTIDE SEQUENCE [LARGE SCALE GENOMIC DNA]</scope>
    <source>
        <strain evidence="7 8">IAM 15147</strain>
    </source>
</reference>
<keyword evidence="8" id="KW-1185">Reference proteome</keyword>
<dbReference type="Proteomes" id="UP000198506">
    <property type="component" value="Unassembled WGS sequence"/>
</dbReference>
<keyword evidence="2 5" id="KW-0812">Transmembrane</keyword>
<feature type="transmembrane region" description="Helical" evidence="5">
    <location>
        <begin position="637"/>
        <end position="657"/>
    </location>
</feature>
<evidence type="ECO:0000256" key="4">
    <source>
        <dbReference type="ARBA" id="ARBA00023136"/>
    </source>
</evidence>
<dbReference type="InterPro" id="IPR051328">
    <property type="entry name" value="T7SS_ABC-Transporter"/>
</dbReference>
<dbReference type="PANTHER" id="PTHR43077">
    <property type="entry name" value="TRANSPORT PERMEASE YVFS-RELATED"/>
    <property type="match status" value="1"/>
</dbReference>
<evidence type="ECO:0000256" key="6">
    <source>
        <dbReference type="SAM" id="SignalP"/>
    </source>
</evidence>
<evidence type="ECO:0000313" key="8">
    <source>
        <dbReference type="Proteomes" id="UP000198506"/>
    </source>
</evidence>
<dbReference type="GO" id="GO:0016020">
    <property type="term" value="C:membrane"/>
    <property type="evidence" value="ECO:0007669"/>
    <property type="project" value="UniProtKB-SubCell"/>
</dbReference>
<sequence length="739" mass="72203">MSPVSTSFGFTPSGLKKAVALTAAAATPFAIAALAAWSFGPAADGERDVPAAVVNLDEMLTTTAADGTESSMFAGRQVVTDLVADEDDGFAIRILNEEDAADALAAGEVQAIVTIPADFSQRVLSLQGEEPQQAGIRIVTDASSSGLATSLATETGEAIMNSFGDMVTNGFISGIYGGMGTIAEQLGAAADGGDALGAGGADLASGLGDLAGGIDQLADGAGQSQDGAAQLADGGQQLAAGLGTAQGGIGQLADGSAQLSDGVDQYTGGVDQLAGGAAQLSDGVAQYTAGVDRFAAGVQQATSQISAGLDEAVAAGGIGQLETAIGQSSTGAAQLLAALEADPATDPQALEAARQLAGGLQQLDQQDLAGQLTAGLGEATAGLDQLDAGATQLIAGGAGLRDGASQLADGAAQVSAGSPALREGASQLADGLGQLDGQFGASVSGAQQLADGTGELAGGLGQLESGAVQLAAGARSAQTGAAQLGDGGTELADGLREGIAQMPQLSDAELAQLSDVATNPIGFDLAQQHAVPTGEARVATIAVPIGLWLGALALVLVLLRAARRTLASAESDGRVLMTLLIRSAWVVGLQAVLATLVVHAIGGVAWASAPATLGIALLFAAVATLLHVALVAWWGPVGAVVSLVLLALQAVAAGGLVPREVLGEGFAAIAPALPMTHAVDALQAVSAGAGGAGGAVAMLLLFAGFGLLAAYLAVRAARRRETGERVRALDALAPTPAVA</sequence>
<feature type="chain" id="PRO_5041653493" evidence="6">
    <location>
        <begin position="33"/>
        <end position="739"/>
    </location>
</feature>
<comment type="subcellular location">
    <subcellularLocation>
        <location evidence="1">Membrane</location>
        <topology evidence="1">Multi-pass membrane protein</topology>
    </subcellularLocation>
</comment>
<feature type="signal peptide" evidence="6">
    <location>
        <begin position="1"/>
        <end position="32"/>
    </location>
</feature>
<feature type="transmembrane region" description="Helical" evidence="5">
    <location>
        <begin position="579"/>
        <end position="601"/>
    </location>
</feature>
<evidence type="ECO:0000256" key="1">
    <source>
        <dbReference type="ARBA" id="ARBA00004141"/>
    </source>
</evidence>
<dbReference type="PANTHER" id="PTHR43077:SF10">
    <property type="entry name" value="TRANSPORT PERMEASE PROTEIN"/>
    <property type="match status" value="1"/>
</dbReference>
<evidence type="ECO:0000313" key="7">
    <source>
        <dbReference type="EMBL" id="SFS14447.1"/>
    </source>
</evidence>
<feature type="transmembrane region" description="Helical" evidence="5">
    <location>
        <begin position="692"/>
        <end position="714"/>
    </location>
</feature>
<name>A0AA94KZV8_9MICO</name>